<keyword evidence="5" id="KW-0472">Membrane</keyword>
<dbReference type="AlphaFoldDB" id="R1AWN6"/>
<dbReference type="InterPro" id="IPR004089">
    <property type="entry name" value="MCPsignal_dom"/>
</dbReference>
<comment type="similarity">
    <text evidence="2">Belongs to the methyl-accepting chemotaxis (MCP) protein family.</text>
</comment>
<organism evidence="8 9">
    <name type="scientific">Caldisalinibacter kiritimatiensis</name>
    <dbReference type="NCBI Taxonomy" id="1304284"/>
    <lineage>
        <taxon>Bacteria</taxon>
        <taxon>Bacillati</taxon>
        <taxon>Bacillota</taxon>
        <taxon>Tissierellia</taxon>
        <taxon>Tissierellales</taxon>
        <taxon>Thermohalobacteraceae</taxon>
        <taxon>Caldisalinibacter</taxon>
    </lineage>
</organism>
<dbReference type="Proteomes" id="UP000013378">
    <property type="component" value="Unassembled WGS sequence"/>
</dbReference>
<evidence type="ECO:0000256" key="2">
    <source>
        <dbReference type="ARBA" id="ARBA00029447"/>
    </source>
</evidence>
<feature type="transmembrane region" description="Helical" evidence="5">
    <location>
        <begin position="7"/>
        <end position="28"/>
    </location>
</feature>
<reference evidence="8 9" key="1">
    <citation type="journal article" date="2015" name="Geomicrobiol. J.">
        <title>Caldisalinibacter kiritimatiensis gen. nov., sp. nov., a moderately thermohalophilic thiosulfate-reducing bacterium from a hypersaline microbial mat.</title>
        <authorList>
            <person name="Ben Hania W."/>
            <person name="Joseph M."/>
            <person name="Fiebig A."/>
            <person name="Bunk B."/>
            <person name="Klenk H.-P."/>
            <person name="Fardeau M.-L."/>
            <person name="Spring S."/>
        </authorList>
    </citation>
    <scope>NUCLEOTIDE SEQUENCE [LARGE SCALE GENOMIC DNA]</scope>
    <source>
        <strain evidence="8 9">L21-TH-D2</strain>
    </source>
</reference>
<dbReference type="CDD" id="cd11386">
    <property type="entry name" value="MCP_signal"/>
    <property type="match status" value="1"/>
</dbReference>
<dbReference type="InterPro" id="IPR003660">
    <property type="entry name" value="HAMP_dom"/>
</dbReference>
<keyword evidence="5" id="KW-0812">Transmembrane</keyword>
<dbReference type="STRING" id="1304284.L21TH_0939"/>
<evidence type="ECO:0000313" key="9">
    <source>
        <dbReference type="Proteomes" id="UP000013378"/>
    </source>
</evidence>
<name>R1AWN6_9FIRM</name>
<dbReference type="CDD" id="cd06225">
    <property type="entry name" value="HAMP"/>
    <property type="match status" value="1"/>
</dbReference>
<dbReference type="Gene3D" id="1.10.287.950">
    <property type="entry name" value="Methyl-accepting chemotaxis protein"/>
    <property type="match status" value="1"/>
</dbReference>
<keyword evidence="4" id="KW-0175">Coiled coil</keyword>
<dbReference type="GO" id="GO:0016020">
    <property type="term" value="C:membrane"/>
    <property type="evidence" value="ECO:0007669"/>
    <property type="project" value="InterPro"/>
</dbReference>
<dbReference type="Pfam" id="PF00015">
    <property type="entry name" value="MCPsignal"/>
    <property type="match status" value="1"/>
</dbReference>
<keyword evidence="5" id="KW-1133">Transmembrane helix</keyword>
<gene>
    <name evidence="8" type="ORF">L21TH_0939</name>
</gene>
<evidence type="ECO:0000256" key="1">
    <source>
        <dbReference type="ARBA" id="ARBA00023224"/>
    </source>
</evidence>
<dbReference type="PANTHER" id="PTHR32089:SF114">
    <property type="entry name" value="METHYL-ACCEPTING CHEMOTAXIS PROTEIN MCPB"/>
    <property type="match status" value="1"/>
</dbReference>
<dbReference type="PROSITE" id="PS50885">
    <property type="entry name" value="HAMP"/>
    <property type="match status" value="1"/>
</dbReference>
<evidence type="ECO:0000256" key="3">
    <source>
        <dbReference type="PROSITE-ProRule" id="PRU00284"/>
    </source>
</evidence>
<keyword evidence="9" id="KW-1185">Reference proteome</keyword>
<dbReference type="Gene3D" id="6.10.340.10">
    <property type="match status" value="1"/>
</dbReference>
<evidence type="ECO:0000256" key="5">
    <source>
        <dbReference type="SAM" id="Phobius"/>
    </source>
</evidence>
<dbReference type="EMBL" id="ARZA01000091">
    <property type="protein sequence ID" value="EOD01037.1"/>
    <property type="molecule type" value="Genomic_DNA"/>
</dbReference>
<dbReference type="OrthoDB" id="369336at2"/>
<evidence type="ECO:0000259" key="7">
    <source>
        <dbReference type="PROSITE" id="PS50885"/>
    </source>
</evidence>
<evidence type="ECO:0000313" key="8">
    <source>
        <dbReference type="EMBL" id="EOD01037.1"/>
    </source>
</evidence>
<comment type="caution">
    <text evidence="8">The sequence shown here is derived from an EMBL/GenBank/DDBJ whole genome shotgun (WGS) entry which is preliminary data.</text>
</comment>
<dbReference type="RefSeq" id="WP_006310605.1">
    <property type="nucleotide sequence ID" value="NZ_ARZA01000091.1"/>
</dbReference>
<dbReference type="SUPFAM" id="SSF58104">
    <property type="entry name" value="Methyl-accepting chemotaxis protein (MCP) signaling domain"/>
    <property type="match status" value="1"/>
</dbReference>
<accession>R1AWN6</accession>
<dbReference type="PANTHER" id="PTHR32089">
    <property type="entry name" value="METHYL-ACCEPTING CHEMOTAXIS PROTEIN MCPB"/>
    <property type="match status" value="1"/>
</dbReference>
<sequence length="683" mass="75863">MSLRKRAIIFVSLFCIVLVLTSVGISWYEIRNFADTTTETIGKLKNDSRQKIENSLFQVSDNLAHHISMVEKEMDKSMINAALVLREIDFQKELTNEELRNIAKETGMTRLYITNEEGTFILSTDEIAIGQNLFEISSVYRELMTGESEVIPSPLIPAAETNEIFKFTAIPRKDGKGVIESALNADILKQAIKSYTNNINGFKSAYLIGRDNLVLTETLAKNEKSLYKENSNITNTTTEEVFKTSNHYINFHDNVAEIYYPVEYNGETRYVIYLTIDTRPYFQNVNIAGETLSTVANNIKASRVNNTIINIVLVTILLFGLIWGLNRALKGLNEVVAATKKIANGELNINVESKSKDEIGILSNNFNKMGKDIKNITTKIKNSILKIEEYTDTMAATTEEVSVSSEEISKTVQEIAAGATTQAHESNVTLETTEKLAHSIETMIANVNKTIDNATEMKQNNDLGTQTISELENKFNENIKATEIAAQKIDSLREKSKSIESIVEKINDISEQTNLLALNAAIEAASAGEYGKGFAVVAEEVRKLAEMSAKSTQEIRNIIHEITDVINDTNDTMDNTKVIVSESDKSLKETREVFSKLNSSIEEVIKQIEVISNEIEEVKEAKDSVLNSVENISSVAQQSAAATQQVSASAEEQTASMEEVAASLEDLNNMVKELSGLIKVYKL</sequence>
<dbReference type="SMART" id="SM00283">
    <property type="entry name" value="MA"/>
    <property type="match status" value="1"/>
</dbReference>
<protein>
    <submittedName>
        <fullName evidence="8">Methyl-accepting chemotaxis protein, putative</fullName>
    </submittedName>
</protein>
<evidence type="ECO:0000259" key="6">
    <source>
        <dbReference type="PROSITE" id="PS50111"/>
    </source>
</evidence>
<feature type="domain" description="Methyl-accepting transducer" evidence="6">
    <location>
        <begin position="397"/>
        <end position="654"/>
    </location>
</feature>
<dbReference type="SMART" id="SM00304">
    <property type="entry name" value="HAMP"/>
    <property type="match status" value="2"/>
</dbReference>
<dbReference type="eggNOG" id="COG0840">
    <property type="taxonomic scope" value="Bacteria"/>
</dbReference>
<dbReference type="Pfam" id="PF00672">
    <property type="entry name" value="HAMP"/>
    <property type="match status" value="1"/>
</dbReference>
<keyword evidence="1 3" id="KW-0807">Transducer</keyword>
<feature type="domain" description="HAMP" evidence="7">
    <location>
        <begin position="326"/>
        <end position="378"/>
    </location>
</feature>
<proteinExistence type="inferred from homology"/>
<evidence type="ECO:0000256" key="4">
    <source>
        <dbReference type="SAM" id="Coils"/>
    </source>
</evidence>
<dbReference type="PROSITE" id="PS50111">
    <property type="entry name" value="CHEMOTAXIS_TRANSDUC_2"/>
    <property type="match status" value="1"/>
</dbReference>
<dbReference type="PATRIC" id="fig|1304284.3.peg.925"/>
<feature type="coiled-coil region" evidence="4">
    <location>
        <begin position="650"/>
        <end position="677"/>
    </location>
</feature>
<dbReference type="GO" id="GO:0007165">
    <property type="term" value="P:signal transduction"/>
    <property type="evidence" value="ECO:0007669"/>
    <property type="project" value="UniProtKB-KW"/>
</dbReference>